<sequence length="73" mass="7942">MQQLPESFEGAGRERTGSVTDKSGRAASREPKTERSQYARAEFGFFGIVAIEMSGVSIDAKSSVVRRGQSRAM</sequence>
<feature type="compositionally biased region" description="Basic and acidic residues" evidence="1">
    <location>
        <begin position="11"/>
        <end position="35"/>
    </location>
</feature>
<name>A0A7W5DZH2_9BACT</name>
<protein>
    <submittedName>
        <fullName evidence="2">Uncharacterized protein</fullName>
    </submittedName>
</protein>
<evidence type="ECO:0000256" key="1">
    <source>
        <dbReference type="SAM" id="MobiDB-lite"/>
    </source>
</evidence>
<feature type="region of interest" description="Disordered" evidence="1">
    <location>
        <begin position="1"/>
        <end position="35"/>
    </location>
</feature>
<dbReference type="AlphaFoldDB" id="A0A7W5DZH2"/>
<evidence type="ECO:0000313" key="3">
    <source>
        <dbReference type="Proteomes" id="UP000536179"/>
    </source>
</evidence>
<dbReference type="Proteomes" id="UP000536179">
    <property type="component" value="Unassembled WGS sequence"/>
</dbReference>
<organism evidence="2 3">
    <name type="scientific">Aporhodopirellula rubra</name>
    <dbReference type="NCBI Taxonomy" id="980271"/>
    <lineage>
        <taxon>Bacteria</taxon>
        <taxon>Pseudomonadati</taxon>
        <taxon>Planctomycetota</taxon>
        <taxon>Planctomycetia</taxon>
        <taxon>Pirellulales</taxon>
        <taxon>Pirellulaceae</taxon>
        <taxon>Aporhodopirellula</taxon>
    </lineage>
</organism>
<accession>A0A7W5DZH2</accession>
<dbReference type="EMBL" id="JACHXU010000010">
    <property type="protein sequence ID" value="MBB3207391.1"/>
    <property type="molecule type" value="Genomic_DNA"/>
</dbReference>
<reference evidence="2 3" key="1">
    <citation type="submission" date="2020-08" db="EMBL/GenBank/DDBJ databases">
        <title>Genomic Encyclopedia of Type Strains, Phase III (KMG-III): the genomes of soil and plant-associated and newly described type strains.</title>
        <authorList>
            <person name="Whitman W."/>
        </authorList>
    </citation>
    <scope>NUCLEOTIDE SEQUENCE [LARGE SCALE GENOMIC DNA]</scope>
    <source>
        <strain evidence="2 3">CECT 8075</strain>
    </source>
</reference>
<keyword evidence="3" id="KW-1185">Reference proteome</keyword>
<proteinExistence type="predicted"/>
<evidence type="ECO:0000313" key="2">
    <source>
        <dbReference type="EMBL" id="MBB3207391.1"/>
    </source>
</evidence>
<comment type="caution">
    <text evidence="2">The sequence shown here is derived from an EMBL/GenBank/DDBJ whole genome shotgun (WGS) entry which is preliminary data.</text>
</comment>
<gene>
    <name evidence="2" type="ORF">FHS27_003212</name>
</gene>